<evidence type="ECO:0000313" key="2">
    <source>
        <dbReference type="EMBL" id="SFL10043.1"/>
    </source>
</evidence>
<sequence>MPANLFLMWILPLAKAPTTEVKGAPEVTGSFFWATTRAGEGSSLLAETQADNLDRAPGRRPGWLRD</sequence>
<dbReference type="OrthoDB" id="7871936at2"/>
<dbReference type="AlphaFoldDB" id="A0A1I4EXX1"/>
<feature type="region of interest" description="Disordered" evidence="1">
    <location>
        <begin position="43"/>
        <end position="66"/>
    </location>
</feature>
<name>A0A1I4EXX1_9RHOB</name>
<reference evidence="3" key="1">
    <citation type="submission" date="2016-10" db="EMBL/GenBank/DDBJ databases">
        <authorList>
            <person name="Varghese N."/>
            <person name="Submissions S."/>
        </authorList>
    </citation>
    <scope>NUCLEOTIDE SEQUENCE [LARGE SCALE GENOMIC DNA]</scope>
    <source>
        <strain evidence="3">DSM 28453</strain>
    </source>
</reference>
<accession>A0A1I4EXX1</accession>
<feature type="compositionally biased region" description="Basic and acidic residues" evidence="1">
    <location>
        <begin position="52"/>
        <end position="66"/>
    </location>
</feature>
<evidence type="ECO:0000256" key="1">
    <source>
        <dbReference type="SAM" id="MobiDB-lite"/>
    </source>
</evidence>
<dbReference type="EMBL" id="FOSZ01000005">
    <property type="protein sequence ID" value="SFL10043.1"/>
    <property type="molecule type" value="Genomic_DNA"/>
</dbReference>
<dbReference type="Proteomes" id="UP000198851">
    <property type="component" value="Unassembled WGS sequence"/>
</dbReference>
<keyword evidence="3" id="KW-1185">Reference proteome</keyword>
<organism evidence="2 3">
    <name type="scientific">Shimia haliotis</name>
    <dbReference type="NCBI Taxonomy" id="1280847"/>
    <lineage>
        <taxon>Bacteria</taxon>
        <taxon>Pseudomonadati</taxon>
        <taxon>Pseudomonadota</taxon>
        <taxon>Alphaproteobacteria</taxon>
        <taxon>Rhodobacterales</taxon>
        <taxon>Roseobacteraceae</taxon>
    </lineage>
</organism>
<evidence type="ECO:0000313" key="3">
    <source>
        <dbReference type="Proteomes" id="UP000198851"/>
    </source>
</evidence>
<gene>
    <name evidence="2" type="ORF">SAMN04488036_10536</name>
</gene>
<dbReference type="RefSeq" id="WP_093324209.1">
    <property type="nucleotide sequence ID" value="NZ_FOSZ01000005.1"/>
</dbReference>
<protein>
    <submittedName>
        <fullName evidence="2">Uncharacterized protein</fullName>
    </submittedName>
</protein>
<proteinExistence type="predicted"/>